<dbReference type="InterPro" id="IPR027413">
    <property type="entry name" value="GROEL-like_equatorial_sf"/>
</dbReference>
<evidence type="ECO:0000256" key="2">
    <source>
        <dbReference type="ARBA" id="ARBA00022741"/>
    </source>
</evidence>
<keyword evidence="10" id="KW-1185">Reference proteome</keyword>
<feature type="region of interest" description="Disordered" evidence="8">
    <location>
        <begin position="259"/>
        <end position="289"/>
    </location>
</feature>
<evidence type="ECO:0000256" key="7">
    <source>
        <dbReference type="RuleBase" id="RU000418"/>
    </source>
</evidence>
<evidence type="ECO:0000256" key="3">
    <source>
        <dbReference type="ARBA" id="ARBA00022840"/>
    </source>
</evidence>
<dbReference type="FunFam" id="3.50.7.10:FF:000001">
    <property type="entry name" value="60 kDa chaperonin"/>
    <property type="match status" value="1"/>
</dbReference>
<dbReference type="SUPFAM" id="SSF52029">
    <property type="entry name" value="GroEL apical domain-like"/>
    <property type="match status" value="1"/>
</dbReference>
<sequence length="333" mass="35069">MASHGTIYIDITTSGLLRPVLEKVVQVQRLLLIIAEDVESEALATLIVNKLRTGLKVCAVKAPGFGNNRKANLQDMAVLTGGEIISEELGHKVENVDVRSLGQAKRITVTKDDTIVLHGGGSKEDIAARCEMIRPAMDTTTSDYDHLPSAAPVGEKKDRVVDALNATKAAVEEGIVPGGGAALLHASKTLDDVRAKLTNFDQQIGVGIIQTALRVPMKTIASNAGVEGAVIVGKVVEMADPAFGYNAAVGEYMDMVKGASSTRSRLPSRERLPTNPLTARPPPPAPPSTQVVRTALLDAASVSSLITTSEAVIVEAPEDKKPAAGYPPAPDMY</sequence>
<dbReference type="InterPro" id="IPR002423">
    <property type="entry name" value="Cpn60/GroEL/TCP-1"/>
</dbReference>
<dbReference type="Gene3D" id="3.50.7.10">
    <property type="entry name" value="GroEL"/>
    <property type="match status" value="1"/>
</dbReference>
<protein>
    <submittedName>
        <fullName evidence="9">Uncharacterized protein</fullName>
    </submittedName>
</protein>
<dbReference type="SUPFAM" id="SSF48592">
    <property type="entry name" value="GroEL equatorial domain-like"/>
    <property type="match status" value="1"/>
</dbReference>
<dbReference type="GO" id="GO:0042026">
    <property type="term" value="P:protein refolding"/>
    <property type="evidence" value="ECO:0007669"/>
    <property type="project" value="InterPro"/>
</dbReference>
<dbReference type="PANTHER" id="PTHR45633">
    <property type="entry name" value="60 KDA HEAT SHOCK PROTEIN, MITOCHONDRIAL"/>
    <property type="match status" value="1"/>
</dbReference>
<dbReference type="STRING" id="33097.A0A150GXB7"/>
<evidence type="ECO:0000313" key="10">
    <source>
        <dbReference type="Proteomes" id="UP000075714"/>
    </source>
</evidence>
<reference evidence="10" key="1">
    <citation type="journal article" date="2016" name="Nat. Commun.">
        <title>The Gonium pectorale genome demonstrates co-option of cell cycle regulation during the evolution of multicellularity.</title>
        <authorList>
            <person name="Hanschen E.R."/>
            <person name="Marriage T.N."/>
            <person name="Ferris P.J."/>
            <person name="Hamaji T."/>
            <person name="Toyoda A."/>
            <person name="Fujiyama A."/>
            <person name="Neme R."/>
            <person name="Noguchi H."/>
            <person name="Minakuchi Y."/>
            <person name="Suzuki M."/>
            <person name="Kawai-Toyooka H."/>
            <person name="Smith D.R."/>
            <person name="Sparks H."/>
            <person name="Anderson J."/>
            <person name="Bakaric R."/>
            <person name="Luria V."/>
            <person name="Karger A."/>
            <person name="Kirschner M.W."/>
            <person name="Durand P.M."/>
            <person name="Michod R.E."/>
            <person name="Nozaki H."/>
            <person name="Olson B.J."/>
        </authorList>
    </citation>
    <scope>NUCLEOTIDE SEQUENCE [LARGE SCALE GENOMIC DNA]</scope>
    <source>
        <strain evidence="10">NIES-2863</strain>
    </source>
</reference>
<comment type="subunit">
    <text evidence="6">Oligomer of probably six alpha and six beta subunits.</text>
</comment>
<evidence type="ECO:0000256" key="8">
    <source>
        <dbReference type="SAM" id="MobiDB-lite"/>
    </source>
</evidence>
<dbReference type="InterPro" id="IPR001844">
    <property type="entry name" value="Cpn60/GroEL"/>
</dbReference>
<comment type="similarity">
    <text evidence="1 7">Belongs to the chaperonin (HSP60) family.</text>
</comment>
<gene>
    <name evidence="9" type="ORF">GPECTOR_4g621</name>
</gene>
<accession>A0A150GXB7</accession>
<evidence type="ECO:0000256" key="4">
    <source>
        <dbReference type="ARBA" id="ARBA00023186"/>
    </source>
</evidence>
<dbReference type="AlphaFoldDB" id="A0A150GXB7"/>
<name>A0A150GXB7_GONPE</name>
<evidence type="ECO:0000313" key="9">
    <source>
        <dbReference type="EMBL" id="KXZ54556.1"/>
    </source>
</evidence>
<evidence type="ECO:0000256" key="5">
    <source>
        <dbReference type="ARBA" id="ARBA00058559"/>
    </source>
</evidence>
<keyword evidence="4" id="KW-0143">Chaperone</keyword>
<dbReference type="Proteomes" id="UP000075714">
    <property type="component" value="Unassembled WGS sequence"/>
</dbReference>
<organism evidence="9 10">
    <name type="scientific">Gonium pectorale</name>
    <name type="common">Green alga</name>
    <dbReference type="NCBI Taxonomy" id="33097"/>
    <lineage>
        <taxon>Eukaryota</taxon>
        <taxon>Viridiplantae</taxon>
        <taxon>Chlorophyta</taxon>
        <taxon>core chlorophytes</taxon>
        <taxon>Chlorophyceae</taxon>
        <taxon>CS clade</taxon>
        <taxon>Chlamydomonadales</taxon>
        <taxon>Volvocaceae</taxon>
        <taxon>Gonium</taxon>
    </lineage>
</organism>
<dbReference type="InterPro" id="IPR027410">
    <property type="entry name" value="TCP-1-like_intermed_sf"/>
</dbReference>
<dbReference type="InterPro" id="IPR027409">
    <property type="entry name" value="GroEL-like_apical_dom_sf"/>
</dbReference>
<evidence type="ECO:0000256" key="6">
    <source>
        <dbReference type="ARBA" id="ARBA00062746"/>
    </source>
</evidence>
<proteinExistence type="inferred from homology"/>
<dbReference type="OrthoDB" id="1733909at2759"/>
<keyword evidence="2" id="KW-0547">Nucleotide-binding</keyword>
<dbReference type="InterPro" id="IPR018370">
    <property type="entry name" value="Chaperonin_Cpn60_CS"/>
</dbReference>
<dbReference type="GO" id="GO:0005524">
    <property type="term" value="F:ATP binding"/>
    <property type="evidence" value="ECO:0007669"/>
    <property type="project" value="UniProtKB-KW"/>
</dbReference>
<dbReference type="Gene3D" id="1.10.560.10">
    <property type="entry name" value="GroEL-like equatorial domain"/>
    <property type="match status" value="2"/>
</dbReference>
<dbReference type="Pfam" id="PF00118">
    <property type="entry name" value="Cpn60_TCP1"/>
    <property type="match status" value="1"/>
</dbReference>
<dbReference type="PRINTS" id="PR00298">
    <property type="entry name" value="CHAPERONIN60"/>
</dbReference>
<comment type="caution">
    <text evidence="9">The sequence shown here is derived from an EMBL/GenBank/DDBJ whole genome shotgun (WGS) entry which is preliminary data.</text>
</comment>
<dbReference type="Gene3D" id="3.30.260.10">
    <property type="entry name" value="TCP-1-like chaperonin intermediate domain"/>
    <property type="match status" value="1"/>
</dbReference>
<evidence type="ECO:0000256" key="1">
    <source>
        <dbReference type="ARBA" id="ARBA00006607"/>
    </source>
</evidence>
<dbReference type="GO" id="GO:0140662">
    <property type="term" value="F:ATP-dependent protein folding chaperone"/>
    <property type="evidence" value="ECO:0007669"/>
    <property type="project" value="InterPro"/>
</dbReference>
<dbReference type="PROSITE" id="PS00296">
    <property type="entry name" value="CHAPERONINS_CPN60"/>
    <property type="match status" value="1"/>
</dbReference>
<dbReference type="EMBL" id="LSYV01000005">
    <property type="protein sequence ID" value="KXZ54556.1"/>
    <property type="molecule type" value="Genomic_DNA"/>
</dbReference>
<comment type="function">
    <text evidence="5">This protein binds RuBisCO small and large subunits and is implicated in the assembly of the enzyme oligomer.</text>
</comment>
<keyword evidence="3" id="KW-0067">ATP-binding</keyword>